<evidence type="ECO:0000256" key="1">
    <source>
        <dbReference type="SAM" id="Phobius"/>
    </source>
</evidence>
<gene>
    <name evidence="2" type="ORF">J7302_01715</name>
</gene>
<evidence type="ECO:0000313" key="2">
    <source>
        <dbReference type="EMBL" id="MBT8764863.1"/>
    </source>
</evidence>
<keyword evidence="1" id="KW-0812">Transmembrane</keyword>
<dbReference type="PANTHER" id="PTHR34351:SF1">
    <property type="entry name" value="SLR1927 PROTEIN"/>
    <property type="match status" value="1"/>
</dbReference>
<comment type="caution">
    <text evidence="2">The sequence shown here is derived from an EMBL/GenBank/DDBJ whole genome shotgun (WGS) entry which is preliminary data.</text>
</comment>
<dbReference type="Proteomes" id="UP001519667">
    <property type="component" value="Unassembled WGS sequence"/>
</dbReference>
<protein>
    <submittedName>
        <fullName evidence="2">DUF58 domain-containing protein</fullName>
    </submittedName>
</protein>
<dbReference type="EMBL" id="JAGTIS010000001">
    <property type="protein sequence ID" value="MBT8764863.1"/>
    <property type="molecule type" value="Genomic_DNA"/>
</dbReference>
<reference evidence="2 3" key="1">
    <citation type="submission" date="2021-04" db="EMBL/GenBank/DDBJ databases">
        <title>Pseudomonas boanensis sp. nov., a bacterium isolated from river water used for household purposes in Boane District, Mozambique.</title>
        <authorList>
            <person name="Nicklasson M."/>
            <person name="Martin-Rodriguez A.J."/>
            <person name="Thorell K."/>
            <person name="Neves L."/>
            <person name="Mussagy A."/>
            <person name="Rydberg H.A."/>
            <person name="Hernroth B."/>
            <person name="Svensson-Stadler L."/>
            <person name="Sjoling A."/>
        </authorList>
    </citation>
    <scope>NUCLEOTIDE SEQUENCE [LARGE SCALE GENOMIC DNA]</scope>
    <source>
        <strain evidence="2 3">DB1</strain>
    </source>
</reference>
<feature type="transmembrane region" description="Helical" evidence="1">
    <location>
        <begin position="31"/>
        <end position="54"/>
    </location>
</feature>
<feature type="transmembrane region" description="Helical" evidence="1">
    <location>
        <begin position="60"/>
        <end position="80"/>
    </location>
</feature>
<dbReference type="PANTHER" id="PTHR34351">
    <property type="entry name" value="SLR1927 PROTEIN-RELATED"/>
    <property type="match status" value="1"/>
</dbReference>
<keyword evidence="3" id="KW-1185">Reference proteome</keyword>
<name>A0ABS5XAZ3_9GAMM</name>
<accession>A0ABS5XAZ3</accession>
<keyword evidence="1" id="KW-0472">Membrane</keyword>
<evidence type="ECO:0000313" key="3">
    <source>
        <dbReference type="Proteomes" id="UP001519667"/>
    </source>
</evidence>
<proteinExistence type="predicted"/>
<keyword evidence="1" id="KW-1133">Transmembrane helix</keyword>
<sequence length="319" mass="35161">MLEGQVNAHWDRWLARRIPRASQVRLNQRRIFIIPTRAGMAFGLALAPMLLVAINYQNSLAYALTFLLLAVFLVAILHTFRNLTGLTLKAAGGAPVFLGEQAHFRVTLESAGRSHQAIALGWLPAPLQVQDVPAQGGCDVELHLPTQRRGWLRPGRLRVESRFPLGLLVAWSWIDLDQTLLVYPQPVPGDLALTDGGADGDGEEGVHVLGAGSDDFQGLRAYQPGDSRRRLHWKAYSRGQGLFVKDFATLAGRDLWLDLERVDGDLEHRLGLLCHWVLQFSARGQPFGLHLGNICIEPDIGEAHRDACLRALALFGGSV</sequence>
<organism evidence="2 3">
    <name type="scientific">Metapseudomonas boanensis</name>
    <dbReference type="NCBI Taxonomy" id="2822138"/>
    <lineage>
        <taxon>Bacteria</taxon>
        <taxon>Pseudomonadati</taxon>
        <taxon>Pseudomonadota</taxon>
        <taxon>Gammaproteobacteria</taxon>
        <taxon>Pseudomonadales</taxon>
        <taxon>Pseudomonadaceae</taxon>
        <taxon>Metapseudomonas</taxon>
    </lineage>
</organism>
<dbReference type="RefSeq" id="WP_215369486.1">
    <property type="nucleotide sequence ID" value="NZ_JAGTIS010000001.1"/>
</dbReference>